<organism evidence="1 2">
    <name type="scientific">Paenibacillus hunanensis</name>
    <dbReference type="NCBI Taxonomy" id="539262"/>
    <lineage>
        <taxon>Bacteria</taxon>
        <taxon>Bacillati</taxon>
        <taxon>Bacillota</taxon>
        <taxon>Bacilli</taxon>
        <taxon>Bacillales</taxon>
        <taxon>Paenibacillaceae</taxon>
        <taxon>Paenibacillus</taxon>
    </lineage>
</organism>
<proteinExistence type="predicted"/>
<protein>
    <submittedName>
        <fullName evidence="1">Uncharacterized protein</fullName>
    </submittedName>
</protein>
<comment type="caution">
    <text evidence="1">The sequence shown here is derived from an EMBL/GenBank/DDBJ whole genome shotgun (WGS) entry which is preliminary data.</text>
</comment>
<reference evidence="1 2" key="1">
    <citation type="submission" date="2023-07" db="EMBL/GenBank/DDBJ databases">
        <title>Genomic Encyclopedia of Type Strains, Phase IV (KMG-IV): sequencing the most valuable type-strain genomes for metagenomic binning, comparative biology and taxonomic classification.</title>
        <authorList>
            <person name="Goeker M."/>
        </authorList>
    </citation>
    <scope>NUCLEOTIDE SEQUENCE [LARGE SCALE GENOMIC DNA]</scope>
    <source>
        <strain evidence="1 2">DSM 22170</strain>
    </source>
</reference>
<name>A0ABU1J0X4_9BACL</name>
<dbReference type="Proteomes" id="UP001185028">
    <property type="component" value="Unassembled WGS sequence"/>
</dbReference>
<gene>
    <name evidence="1" type="ORF">JOC58_002957</name>
</gene>
<evidence type="ECO:0000313" key="1">
    <source>
        <dbReference type="EMBL" id="MDR6245059.1"/>
    </source>
</evidence>
<sequence length="172" mass="20082">MFKKIVVSVILFYLMTEAVLGFTTFALFPPSMKLTSLTAESLEKSSGFSEYATEDAEHFMNSNHYLLHQYRKDRDYSDYTMVHLSFDIQNRTWIRGMRNVQVTFQPSDSTTSLYYTNEAVLIDIKRGSYSEYGLSIAMTNEAYKQFIDKKLSGTLTLRWEYGNKKEFELDQI</sequence>
<accession>A0ABU1J0X4</accession>
<dbReference type="EMBL" id="JAVDQH010000011">
    <property type="protein sequence ID" value="MDR6245059.1"/>
    <property type="molecule type" value="Genomic_DNA"/>
</dbReference>
<evidence type="ECO:0000313" key="2">
    <source>
        <dbReference type="Proteomes" id="UP001185028"/>
    </source>
</evidence>
<dbReference type="RefSeq" id="WP_188773465.1">
    <property type="nucleotide sequence ID" value="NZ_BMMB01000001.1"/>
</dbReference>
<keyword evidence="2" id="KW-1185">Reference proteome</keyword>